<feature type="domain" description="Na+/H+ antiporter NhaC-like C-terminal" evidence="10">
    <location>
        <begin position="229"/>
        <end position="434"/>
    </location>
</feature>
<evidence type="ECO:0000256" key="9">
    <source>
        <dbReference type="SAM" id="Phobius"/>
    </source>
</evidence>
<comment type="similarity">
    <text evidence="8">Belongs to the NhaC Na(+)/H(+) (TC 2.A.35) antiporter family.</text>
</comment>
<feature type="transmembrane region" description="Helical" evidence="9">
    <location>
        <begin position="82"/>
        <end position="104"/>
    </location>
</feature>
<dbReference type="Pfam" id="PF03553">
    <property type="entry name" value="Na_H_antiporter"/>
    <property type="match status" value="2"/>
</dbReference>
<accession>A0ABT4DEJ5</accession>
<protein>
    <submittedName>
        <fullName evidence="11">Na+/H+ antiporter NhaC family protein</fullName>
    </submittedName>
</protein>
<dbReference type="InterPro" id="IPR018461">
    <property type="entry name" value="Na/H_Antiport_NhaC-like_C"/>
</dbReference>
<keyword evidence="6 9" id="KW-1133">Transmembrane helix</keyword>
<evidence type="ECO:0000313" key="11">
    <source>
        <dbReference type="EMBL" id="MCY7007029.1"/>
    </source>
</evidence>
<feature type="transmembrane region" description="Helical" evidence="9">
    <location>
        <begin position="376"/>
        <end position="393"/>
    </location>
</feature>
<sequence>MQEKRSQKNYGALSFLPIIIFLGLYVGCGVYFTIQGAENPFSRMSRYVAVLIAICIAFLFYDRKISLDEKIEIYTEGAGKSGVMLLGIIVLMAGAFSEGASIIGGKASMVNIGLTLIPSHFLIPGIFIVTCIISTCIGTSMGTQVAMIPVAVAIAQGAGLNVAMAGAATIAGAYFGDNLSIISDTTICATKGVGADMTDKFKMNFLIALPAAILTILLYWILSKGAVINTELKDLDYSVLTILPYITVLVTAIMGFNIVLVLAVGITMTGIIGISMGTVGFFDWVMALSRGMEDMFFLAVFSSLVSGLIELIKYYGGLEWLVEALKSKIKGRKSCEYFISLISMSISGATLNNPVAIIITAPIAKELGNKYKIAPKRLASLLDIFSCAILGLVPHDSSVLLLSQYGKVSYIEMMHYAFYPILLMIFSIITIQFGLLRTKEEKESA</sequence>
<feature type="transmembrane region" description="Helical" evidence="9">
    <location>
        <begin position="260"/>
        <end position="284"/>
    </location>
</feature>
<evidence type="ECO:0000256" key="1">
    <source>
        <dbReference type="ARBA" id="ARBA00004651"/>
    </source>
</evidence>
<evidence type="ECO:0000256" key="5">
    <source>
        <dbReference type="ARBA" id="ARBA00022692"/>
    </source>
</evidence>
<evidence type="ECO:0000313" key="12">
    <source>
        <dbReference type="Proteomes" id="UP001062738"/>
    </source>
</evidence>
<feature type="transmembrane region" description="Helical" evidence="9">
    <location>
        <begin position="234"/>
        <end position="254"/>
    </location>
</feature>
<reference evidence="11" key="1">
    <citation type="submission" date="2022-09" db="EMBL/GenBank/DDBJ databases">
        <authorList>
            <person name="Zoaiter M."/>
        </authorList>
    </citation>
    <scope>NUCLEOTIDE SEQUENCE</scope>
    <source>
        <strain evidence="11">DSM 19848</strain>
    </source>
</reference>
<feature type="transmembrane region" description="Helical" evidence="9">
    <location>
        <begin position="44"/>
        <end position="61"/>
    </location>
</feature>
<evidence type="ECO:0000256" key="8">
    <source>
        <dbReference type="ARBA" id="ARBA00038435"/>
    </source>
</evidence>
<keyword evidence="7 9" id="KW-0472">Membrane</keyword>
<feature type="transmembrane region" description="Helical" evidence="9">
    <location>
        <begin position="337"/>
        <end position="364"/>
    </location>
</feature>
<dbReference type="RefSeq" id="WP_265151075.1">
    <property type="nucleotide sequence ID" value="NZ_JAOXXL010000001.1"/>
</dbReference>
<keyword evidence="4" id="KW-1003">Cell membrane</keyword>
<dbReference type="EMBL" id="JAOXXL010000001">
    <property type="protein sequence ID" value="MCY7007029.1"/>
    <property type="molecule type" value="Genomic_DNA"/>
</dbReference>
<evidence type="ECO:0000259" key="10">
    <source>
        <dbReference type="Pfam" id="PF03553"/>
    </source>
</evidence>
<feature type="transmembrane region" description="Helical" evidence="9">
    <location>
        <begin position="203"/>
        <end position="222"/>
    </location>
</feature>
<name>A0ABT4DEJ5_FUSSI</name>
<feature type="transmembrane region" description="Helical" evidence="9">
    <location>
        <begin position="12"/>
        <end position="32"/>
    </location>
</feature>
<evidence type="ECO:0000256" key="7">
    <source>
        <dbReference type="ARBA" id="ARBA00023136"/>
    </source>
</evidence>
<keyword evidence="2" id="KW-0813">Transport</keyword>
<keyword evidence="12" id="KW-1185">Reference proteome</keyword>
<comment type="subcellular location">
    <subcellularLocation>
        <location evidence="1">Cell membrane</location>
        <topology evidence="1">Multi-pass membrane protein</topology>
    </subcellularLocation>
</comment>
<evidence type="ECO:0000256" key="2">
    <source>
        <dbReference type="ARBA" id="ARBA00022448"/>
    </source>
</evidence>
<comment type="caution">
    <text evidence="11">The sequence shown here is derived from an EMBL/GenBank/DDBJ whole genome shotgun (WGS) entry which is preliminary data.</text>
</comment>
<proteinExistence type="inferred from homology"/>
<dbReference type="InterPro" id="IPR052180">
    <property type="entry name" value="NhaC_Na-H+_Antiporter"/>
</dbReference>
<keyword evidence="5 9" id="KW-0812">Transmembrane</keyword>
<feature type="transmembrane region" description="Helical" evidence="9">
    <location>
        <begin position="116"/>
        <end position="138"/>
    </location>
</feature>
<keyword evidence="3" id="KW-0050">Antiport</keyword>
<dbReference type="PANTHER" id="PTHR33451:SF5">
    <property type="entry name" value="NA+_H+ ANTIPORTER"/>
    <property type="match status" value="1"/>
</dbReference>
<feature type="domain" description="Na+/H+ antiporter NhaC-like C-terminal" evidence="10">
    <location>
        <begin position="18"/>
        <end position="222"/>
    </location>
</feature>
<evidence type="ECO:0000256" key="4">
    <source>
        <dbReference type="ARBA" id="ARBA00022475"/>
    </source>
</evidence>
<dbReference type="Proteomes" id="UP001062738">
    <property type="component" value="Unassembled WGS sequence"/>
</dbReference>
<evidence type="ECO:0000256" key="3">
    <source>
        <dbReference type="ARBA" id="ARBA00022449"/>
    </source>
</evidence>
<feature type="transmembrane region" description="Helical" evidence="9">
    <location>
        <begin position="413"/>
        <end position="436"/>
    </location>
</feature>
<organism evidence="11 12">
    <name type="scientific">Fusobacterium simiae</name>
    <dbReference type="NCBI Taxonomy" id="855"/>
    <lineage>
        <taxon>Bacteria</taxon>
        <taxon>Fusobacteriati</taxon>
        <taxon>Fusobacteriota</taxon>
        <taxon>Fusobacteriia</taxon>
        <taxon>Fusobacteriales</taxon>
        <taxon>Fusobacteriaceae</taxon>
        <taxon>Fusobacterium</taxon>
    </lineage>
</organism>
<feature type="transmembrane region" description="Helical" evidence="9">
    <location>
        <begin position="150"/>
        <end position="175"/>
    </location>
</feature>
<gene>
    <name evidence="11" type="ORF">OCK72_00020</name>
</gene>
<dbReference type="PANTHER" id="PTHR33451">
    <property type="entry name" value="MALATE-2H(+)/NA(+)-LACTATE ANTIPORTER"/>
    <property type="match status" value="1"/>
</dbReference>
<evidence type="ECO:0000256" key="6">
    <source>
        <dbReference type="ARBA" id="ARBA00022989"/>
    </source>
</evidence>
<feature type="transmembrane region" description="Helical" evidence="9">
    <location>
        <begin position="296"/>
        <end position="317"/>
    </location>
</feature>